<keyword evidence="4" id="KW-1185">Reference proteome</keyword>
<dbReference type="RefSeq" id="XP_016247607.1">
    <property type="nucleotide sequence ID" value="XM_016394188.1"/>
</dbReference>
<dbReference type="PANTHER" id="PTHR36840:SF1">
    <property type="entry name" value="BLL5714 PROTEIN"/>
    <property type="match status" value="1"/>
</dbReference>
<name>A0A0D1ZHF1_9EURO</name>
<feature type="region of interest" description="Disordered" evidence="1">
    <location>
        <begin position="1"/>
        <end position="50"/>
    </location>
</feature>
<dbReference type="HOGENOM" id="CLU_022899_0_0_1"/>
<sequence>MDLVKGNDNSGLAEQIRPASIASRHQDGDRDDTPIQDASTSSEDKQGLPLNVHVNSNASYEHTGHHAEIRARHRYTIRRPRALQFSYRSQVVHAGDERGAPESTNRSSISSHLPEDIAKERERLDLFIDLIWVGIIGNLSEVFSSLGFRPEDPDIGIASLVFVLVFLPSWRIWDAMREFLNNYYMDDMVQRAFTLWILLLSVFYGNQLAYLTKDIDEVKQWVISTYLVIFGAFWLIELAYSIFIKWLRKLVFFQTVLRLPSIALWVTAIQVSGARAIGPVCGAIVWEYLCPIIIDSRVTERLTPIEVKKALDVHHFQSRMSNFFIIILGEGVLQLVKDGPLGLGLNGSTGTMIWILLIYYELSFLYFNRDGSRRFVPAATHKGRKSLTWVLWHVPLFSSILTFASSVMFIIRHQPDAPYNSPGGQSGEPIPRDDLPRYLYRAVWTCATSLGVIMLSLTALALLDTSLDEPATLKINNRYIRLAGRVVYIIVVVCVPATPHIDARLFLGIAAATLLGVTVWEWNVGLDRGGALVEPMGLTHMMSRELKS</sequence>
<dbReference type="OrthoDB" id="191995at2759"/>
<feature type="transmembrane region" description="Helical" evidence="2">
    <location>
        <begin position="438"/>
        <end position="462"/>
    </location>
</feature>
<organism evidence="3 4">
    <name type="scientific">Cladophialophora immunda</name>
    <dbReference type="NCBI Taxonomy" id="569365"/>
    <lineage>
        <taxon>Eukaryota</taxon>
        <taxon>Fungi</taxon>
        <taxon>Dikarya</taxon>
        <taxon>Ascomycota</taxon>
        <taxon>Pezizomycotina</taxon>
        <taxon>Eurotiomycetes</taxon>
        <taxon>Chaetothyriomycetidae</taxon>
        <taxon>Chaetothyriales</taxon>
        <taxon>Herpotrichiellaceae</taxon>
        <taxon>Cladophialophora</taxon>
    </lineage>
</organism>
<evidence type="ECO:0000256" key="1">
    <source>
        <dbReference type="SAM" id="MobiDB-lite"/>
    </source>
</evidence>
<feature type="transmembrane region" description="Helical" evidence="2">
    <location>
        <begin position="348"/>
        <end position="368"/>
    </location>
</feature>
<keyword evidence="2" id="KW-0472">Membrane</keyword>
<dbReference type="VEuPathDB" id="FungiDB:PV07_07132"/>
<dbReference type="PANTHER" id="PTHR36840">
    <property type="entry name" value="BLL5714 PROTEIN"/>
    <property type="match status" value="1"/>
</dbReference>
<evidence type="ECO:0000313" key="4">
    <source>
        <dbReference type="Proteomes" id="UP000054466"/>
    </source>
</evidence>
<dbReference type="AlphaFoldDB" id="A0A0D1ZHF1"/>
<dbReference type="EMBL" id="KN847043">
    <property type="protein sequence ID" value="KIW27391.1"/>
    <property type="molecule type" value="Genomic_DNA"/>
</dbReference>
<feature type="transmembrane region" description="Helical" evidence="2">
    <location>
        <begin position="389"/>
        <end position="411"/>
    </location>
</feature>
<evidence type="ECO:0000256" key="2">
    <source>
        <dbReference type="SAM" id="Phobius"/>
    </source>
</evidence>
<feature type="transmembrane region" description="Helical" evidence="2">
    <location>
        <begin position="482"/>
        <end position="499"/>
    </location>
</feature>
<feature type="transmembrane region" description="Helical" evidence="2">
    <location>
        <begin position="250"/>
        <end position="271"/>
    </location>
</feature>
<keyword evidence="2" id="KW-1133">Transmembrane helix</keyword>
<dbReference type="InterPro" id="IPR010640">
    <property type="entry name" value="Low_temperature_requirement_A"/>
</dbReference>
<dbReference type="GeneID" id="27346326"/>
<dbReference type="Proteomes" id="UP000054466">
    <property type="component" value="Unassembled WGS sequence"/>
</dbReference>
<feature type="transmembrane region" description="Helical" evidence="2">
    <location>
        <begin position="223"/>
        <end position="243"/>
    </location>
</feature>
<feature type="compositionally biased region" description="Basic and acidic residues" evidence="1">
    <location>
        <begin position="24"/>
        <end position="33"/>
    </location>
</feature>
<evidence type="ECO:0000313" key="3">
    <source>
        <dbReference type="EMBL" id="KIW27391.1"/>
    </source>
</evidence>
<feature type="transmembrane region" description="Helical" evidence="2">
    <location>
        <begin position="505"/>
        <end position="522"/>
    </location>
</feature>
<evidence type="ECO:0008006" key="5">
    <source>
        <dbReference type="Google" id="ProtNLM"/>
    </source>
</evidence>
<feature type="transmembrane region" description="Helical" evidence="2">
    <location>
        <begin position="193"/>
        <end position="211"/>
    </location>
</feature>
<accession>A0A0D1ZHF1</accession>
<feature type="transmembrane region" description="Helical" evidence="2">
    <location>
        <begin position="126"/>
        <end position="143"/>
    </location>
</feature>
<dbReference type="Pfam" id="PF06772">
    <property type="entry name" value="LtrA"/>
    <property type="match status" value="1"/>
</dbReference>
<protein>
    <recommendedName>
        <fullName evidence="5">Low temperature requirement protein A</fullName>
    </recommendedName>
</protein>
<feature type="transmembrane region" description="Helical" evidence="2">
    <location>
        <begin position="155"/>
        <end position="173"/>
    </location>
</feature>
<gene>
    <name evidence="3" type="ORF">PV07_07132</name>
</gene>
<keyword evidence="2" id="KW-0812">Transmembrane</keyword>
<proteinExistence type="predicted"/>
<reference evidence="3 4" key="1">
    <citation type="submission" date="2015-01" db="EMBL/GenBank/DDBJ databases">
        <title>The Genome Sequence of Cladophialophora immunda CBS83496.</title>
        <authorList>
            <consortium name="The Broad Institute Genomics Platform"/>
            <person name="Cuomo C."/>
            <person name="de Hoog S."/>
            <person name="Gorbushina A."/>
            <person name="Stielow B."/>
            <person name="Teixiera M."/>
            <person name="Abouelleil A."/>
            <person name="Chapman S.B."/>
            <person name="Priest M."/>
            <person name="Young S.K."/>
            <person name="Wortman J."/>
            <person name="Nusbaum C."/>
            <person name="Birren B."/>
        </authorList>
    </citation>
    <scope>NUCLEOTIDE SEQUENCE [LARGE SCALE GENOMIC DNA]</scope>
    <source>
        <strain evidence="3 4">CBS 83496</strain>
    </source>
</reference>